<feature type="compositionally biased region" description="Basic and acidic residues" evidence="1">
    <location>
        <begin position="355"/>
        <end position="365"/>
    </location>
</feature>
<feature type="compositionally biased region" description="Low complexity" evidence="1">
    <location>
        <begin position="1"/>
        <end position="13"/>
    </location>
</feature>
<feature type="compositionally biased region" description="Pro residues" evidence="1">
    <location>
        <begin position="319"/>
        <end position="338"/>
    </location>
</feature>
<comment type="caution">
    <text evidence="2">The sequence shown here is derived from an EMBL/GenBank/DDBJ whole genome shotgun (WGS) entry which is preliminary data.</text>
</comment>
<evidence type="ECO:0000313" key="3">
    <source>
        <dbReference type="Proteomes" id="UP001142055"/>
    </source>
</evidence>
<dbReference type="OMA" id="SHHNPQG"/>
<organism evidence="2 3">
    <name type="scientific">Blomia tropicalis</name>
    <name type="common">Mite</name>
    <dbReference type="NCBI Taxonomy" id="40697"/>
    <lineage>
        <taxon>Eukaryota</taxon>
        <taxon>Metazoa</taxon>
        <taxon>Ecdysozoa</taxon>
        <taxon>Arthropoda</taxon>
        <taxon>Chelicerata</taxon>
        <taxon>Arachnida</taxon>
        <taxon>Acari</taxon>
        <taxon>Acariformes</taxon>
        <taxon>Sarcoptiformes</taxon>
        <taxon>Astigmata</taxon>
        <taxon>Glycyphagoidea</taxon>
        <taxon>Echimyopodidae</taxon>
        <taxon>Blomia</taxon>
    </lineage>
</organism>
<feature type="compositionally biased region" description="Polar residues" evidence="1">
    <location>
        <begin position="406"/>
        <end position="415"/>
    </location>
</feature>
<accession>A0A9Q0MBY6</accession>
<dbReference type="EMBL" id="JAPWDV010000001">
    <property type="protein sequence ID" value="KAJ6222634.1"/>
    <property type="molecule type" value="Genomic_DNA"/>
</dbReference>
<keyword evidence="3" id="KW-1185">Reference proteome</keyword>
<feature type="compositionally biased region" description="Polar residues" evidence="1">
    <location>
        <begin position="81"/>
        <end position="104"/>
    </location>
</feature>
<feature type="region of interest" description="Disordered" evidence="1">
    <location>
        <begin position="1"/>
        <end position="365"/>
    </location>
</feature>
<dbReference type="AlphaFoldDB" id="A0A9Q0MBY6"/>
<evidence type="ECO:0000313" key="2">
    <source>
        <dbReference type="EMBL" id="KAJ6222634.1"/>
    </source>
</evidence>
<feature type="compositionally biased region" description="Low complexity" evidence="1">
    <location>
        <begin position="32"/>
        <end position="46"/>
    </location>
</feature>
<sequence>MGNLCGGSSQNSSNRRRVSSGGMDNKKRASSRRSSLNRVNSNVSNQRQKHGSRIGKEMSKAPYPIQKMVSISKEQIKELDNSLSSTKSMNDSNGSNNKLNSYDQITPERLGASAMQQPLPPPKPPTSNKSGRRKSKSPTVVRVSSPPPPIPMAHVEKKPELNGTLPHPQATLPASSVHPPSGLSLPPPPPAPLPSTALPQPTRTLSQPTATLPQPTTTLPQQTSLPQPTTTLPQQTSLPHPQPPVFKPVVIPLRSSSKLKAQKSKDGLHPQPSQSSKLPGQEIFRANSYTAGTLPPPMPPSHGGVPIPPQPVGMISPTRLPPPGLSRPGALPGPPGPILPGAGTKPLLLPPPPPPDKRLSPKKGEALKVDVSNTDSIVITVRNKNTAPTMPMVNVGPPLKPGTPQMKPNQMSATLQIEEKSDSLNAKPLSSSSSK</sequence>
<protein>
    <submittedName>
        <fullName evidence="2">Uncharacterized protein</fullName>
    </submittedName>
</protein>
<proteinExistence type="predicted"/>
<gene>
    <name evidence="2" type="ORF">RDWZM_001179</name>
</gene>
<feature type="compositionally biased region" description="Pro residues" evidence="1">
    <location>
        <begin position="294"/>
        <end position="311"/>
    </location>
</feature>
<feature type="compositionally biased region" description="Low complexity" evidence="1">
    <location>
        <begin position="194"/>
        <end position="239"/>
    </location>
</feature>
<evidence type="ECO:0000256" key="1">
    <source>
        <dbReference type="SAM" id="MobiDB-lite"/>
    </source>
</evidence>
<reference evidence="2" key="1">
    <citation type="submission" date="2022-12" db="EMBL/GenBank/DDBJ databases">
        <title>Genome assemblies of Blomia tropicalis.</title>
        <authorList>
            <person name="Cui Y."/>
        </authorList>
    </citation>
    <scope>NUCLEOTIDE SEQUENCE</scope>
    <source>
        <tissue evidence="2">Adult mites</tissue>
    </source>
</reference>
<feature type="region of interest" description="Disordered" evidence="1">
    <location>
        <begin position="385"/>
        <end position="435"/>
    </location>
</feature>
<dbReference type="Proteomes" id="UP001142055">
    <property type="component" value="Chromosome 1"/>
</dbReference>
<name>A0A9Q0MBY6_BLOTA</name>